<organism evidence="1 2">
    <name type="scientific">Vespula squamosa</name>
    <name type="common">Southern yellow jacket</name>
    <name type="synonym">Wasp</name>
    <dbReference type="NCBI Taxonomy" id="30214"/>
    <lineage>
        <taxon>Eukaryota</taxon>
        <taxon>Metazoa</taxon>
        <taxon>Ecdysozoa</taxon>
        <taxon>Arthropoda</taxon>
        <taxon>Hexapoda</taxon>
        <taxon>Insecta</taxon>
        <taxon>Pterygota</taxon>
        <taxon>Neoptera</taxon>
        <taxon>Endopterygota</taxon>
        <taxon>Hymenoptera</taxon>
        <taxon>Apocrita</taxon>
        <taxon>Aculeata</taxon>
        <taxon>Vespoidea</taxon>
        <taxon>Vespidae</taxon>
        <taxon>Vespinae</taxon>
        <taxon>Vespula</taxon>
    </lineage>
</organism>
<gene>
    <name evidence="1" type="ORF">V1478_004132</name>
</gene>
<proteinExistence type="predicted"/>
<protein>
    <submittedName>
        <fullName evidence="1">Uncharacterized protein</fullName>
    </submittedName>
</protein>
<comment type="caution">
    <text evidence="1">The sequence shown here is derived from an EMBL/GenBank/DDBJ whole genome shotgun (WGS) entry which is preliminary data.</text>
</comment>
<evidence type="ECO:0000313" key="2">
    <source>
        <dbReference type="Proteomes" id="UP001607302"/>
    </source>
</evidence>
<dbReference type="Proteomes" id="UP001607302">
    <property type="component" value="Unassembled WGS sequence"/>
</dbReference>
<sequence length="69" mass="8162">MFANFISYLITYSKQEIFNANNIEIFFDSIKFIAQIKFILIDRICISSQTNHTLLYYRLMLSSIASLNR</sequence>
<dbReference type="EMBL" id="JAUDFV010000074">
    <property type="protein sequence ID" value="KAL2734434.1"/>
    <property type="molecule type" value="Genomic_DNA"/>
</dbReference>
<keyword evidence="2" id="KW-1185">Reference proteome</keyword>
<reference evidence="1 2" key="1">
    <citation type="journal article" date="2024" name="Ann. Entomol. Soc. Am.">
        <title>Genomic analyses of the southern and eastern yellowjacket wasps (Hymenoptera: Vespidae) reveal evolutionary signatures of social life.</title>
        <authorList>
            <person name="Catto M.A."/>
            <person name="Caine P.B."/>
            <person name="Orr S.E."/>
            <person name="Hunt B.G."/>
            <person name="Goodisman M.A.D."/>
        </authorList>
    </citation>
    <scope>NUCLEOTIDE SEQUENCE [LARGE SCALE GENOMIC DNA]</scope>
    <source>
        <strain evidence="1">233</strain>
        <tissue evidence="1">Head and thorax</tissue>
    </source>
</reference>
<dbReference type="AlphaFoldDB" id="A0ABD2BNU7"/>
<evidence type="ECO:0000313" key="1">
    <source>
        <dbReference type="EMBL" id="KAL2734434.1"/>
    </source>
</evidence>
<accession>A0ABD2BNU7</accession>
<name>A0ABD2BNU7_VESSQ</name>